<dbReference type="Proteomes" id="UP000033562">
    <property type="component" value="Unassembled WGS sequence"/>
</dbReference>
<dbReference type="PANTHER" id="PTHR21327:SF18">
    <property type="entry name" value="3,4-DIHYDROXY-2-BUTANONE 4-PHOSPHATE SYNTHASE"/>
    <property type="match status" value="1"/>
</dbReference>
<keyword evidence="7" id="KW-0464">Manganese</keyword>
<dbReference type="GO" id="GO:0046872">
    <property type="term" value="F:metal ion binding"/>
    <property type="evidence" value="ECO:0007669"/>
    <property type="project" value="UniProtKB-KW"/>
</dbReference>
<dbReference type="NCBIfam" id="TIGR00506">
    <property type="entry name" value="ribB"/>
    <property type="match status" value="1"/>
</dbReference>
<keyword evidence="7" id="KW-0460">Magnesium</keyword>
<dbReference type="UniPathway" id="UPA00275">
    <property type="reaction ID" value="UER00399"/>
</dbReference>
<dbReference type="RefSeq" id="WP_045809037.1">
    <property type="nucleotide sequence ID" value="NZ_LANX01000001.1"/>
</dbReference>
<evidence type="ECO:0000256" key="1">
    <source>
        <dbReference type="ARBA" id="ARBA00002284"/>
    </source>
</evidence>
<dbReference type="InterPro" id="IPR000422">
    <property type="entry name" value="DHBP_synthase_RibB"/>
</dbReference>
<dbReference type="GO" id="GO:0009231">
    <property type="term" value="P:riboflavin biosynthetic process"/>
    <property type="evidence" value="ECO:0007669"/>
    <property type="project" value="UniProtKB-UniPathway"/>
</dbReference>
<dbReference type="InterPro" id="IPR017945">
    <property type="entry name" value="DHBP_synth_RibB-like_a/b_dom"/>
</dbReference>
<evidence type="ECO:0000256" key="6">
    <source>
        <dbReference type="ARBA" id="ARBA00022723"/>
    </source>
</evidence>
<evidence type="ECO:0000256" key="7">
    <source>
        <dbReference type="RuleBase" id="RU003843"/>
    </source>
</evidence>
<dbReference type="OrthoDB" id="9793111at2"/>
<dbReference type="PANTHER" id="PTHR21327">
    <property type="entry name" value="GTP CYCLOHYDROLASE II-RELATED"/>
    <property type="match status" value="1"/>
</dbReference>
<comment type="caution">
    <text evidence="8">The sequence shown here is derived from an EMBL/GenBank/DDBJ whole genome shotgun (WGS) entry which is preliminary data.</text>
</comment>
<evidence type="ECO:0000313" key="9">
    <source>
        <dbReference type="Proteomes" id="UP000033562"/>
    </source>
</evidence>
<dbReference type="GO" id="GO:0005829">
    <property type="term" value="C:cytosol"/>
    <property type="evidence" value="ECO:0007669"/>
    <property type="project" value="TreeGrafter"/>
</dbReference>
<keyword evidence="7 8" id="KW-0456">Lyase</keyword>
<evidence type="ECO:0000256" key="4">
    <source>
        <dbReference type="ARBA" id="ARBA00018836"/>
    </source>
</evidence>
<dbReference type="AlphaFoldDB" id="A0A0F3NML0"/>
<sequence length="210" mass="23116">MSVNNLENYISFVDHVIEDAANGKSFILMDDENRENEGDLVILAEKVNCEAVNMMIQYGSGIVCLAMTEYYRKKLNLDFMPRTNVSDNCAAFTTSIDSRYGITTGVSAQDRVTTILTAIREGATNDDLVTPGHVFPIIAKKGGVLERPGHTEASVEIARLSKCAEAAVVCELMNPDGTMSKFFEIVDFACKHNIKILTISKLIEYLNSSC</sequence>
<name>A0A0F3NML0_9RICK</name>
<keyword evidence="6 7" id="KW-0479">Metal-binding</keyword>
<comment type="function">
    <text evidence="1 7">Catalyzes the conversion of D-ribulose 5-phosphate to formate and 3,4-dihydroxy-2-butanone 4-phosphate.</text>
</comment>
<comment type="similarity">
    <text evidence="7">Belongs to the DHBP synthase family.</text>
</comment>
<comment type="subunit">
    <text evidence="7">Homodimer.</text>
</comment>
<evidence type="ECO:0000256" key="2">
    <source>
        <dbReference type="ARBA" id="ARBA00004904"/>
    </source>
</evidence>
<comment type="pathway">
    <text evidence="2 7">Cofactor biosynthesis; riboflavin biosynthesis; 2-hydroxy-3-oxobutyl phosphate from D-ribulose 5-phosphate: step 1/1.</text>
</comment>
<proteinExistence type="inferred from homology"/>
<dbReference type="EMBL" id="LANX01000001">
    <property type="protein sequence ID" value="KJV69298.1"/>
    <property type="molecule type" value="Genomic_DNA"/>
</dbReference>
<dbReference type="PATRIC" id="fig|1359163.3.peg.661"/>
<reference evidence="8 9" key="1">
    <citation type="submission" date="2015-02" db="EMBL/GenBank/DDBJ databases">
        <title>Genome Sequencing of Rickettsiales.</title>
        <authorList>
            <person name="Daugherty S.C."/>
            <person name="Su Q."/>
            <person name="Abolude K."/>
            <person name="Beier-Sexton M."/>
            <person name="Carlyon J.A."/>
            <person name="Carter R."/>
            <person name="Day N.P."/>
            <person name="Dumler S.J."/>
            <person name="Dyachenko V."/>
            <person name="Godinez A."/>
            <person name="Kurtti T.J."/>
            <person name="Lichay M."/>
            <person name="Mullins K.E."/>
            <person name="Ott S."/>
            <person name="Pappas-Brown V."/>
            <person name="Paris D.H."/>
            <person name="Patel P."/>
            <person name="Richards A.L."/>
            <person name="Sadzewicz L."/>
            <person name="Sears K."/>
            <person name="Seidman D."/>
            <person name="Sengamalay N."/>
            <person name="Stenos J."/>
            <person name="Tallon L.J."/>
            <person name="Vincent G."/>
            <person name="Fraser C.M."/>
            <person name="Munderloh U."/>
            <person name="Dunning-Hotopp J.C."/>
        </authorList>
    </citation>
    <scope>NUCLEOTIDE SEQUENCE [LARGE SCALE GENOMIC DNA]</scope>
    <source>
        <strain evidence="8 9">RAC413</strain>
    </source>
</reference>
<organism evidence="8 9">
    <name type="scientific">Candidatus Neoehrlichia procyonis str. RAC413</name>
    <dbReference type="NCBI Taxonomy" id="1359163"/>
    <lineage>
        <taxon>Bacteria</taxon>
        <taxon>Pseudomonadati</taxon>
        <taxon>Pseudomonadota</taxon>
        <taxon>Alphaproteobacteria</taxon>
        <taxon>Rickettsiales</taxon>
        <taxon>Anaplasmataceae</taxon>
        <taxon>Candidatus Neoehrlichia</taxon>
    </lineage>
</organism>
<dbReference type="Gene3D" id="3.90.870.10">
    <property type="entry name" value="DHBP synthase"/>
    <property type="match status" value="1"/>
</dbReference>
<dbReference type="Pfam" id="PF00926">
    <property type="entry name" value="DHBP_synthase"/>
    <property type="match status" value="1"/>
</dbReference>
<comment type="catalytic activity">
    <reaction evidence="7">
        <text>D-ribulose 5-phosphate = (2S)-2-hydroxy-3-oxobutyl phosphate + formate + H(+)</text>
        <dbReference type="Rhea" id="RHEA:18457"/>
        <dbReference type="ChEBI" id="CHEBI:15378"/>
        <dbReference type="ChEBI" id="CHEBI:15740"/>
        <dbReference type="ChEBI" id="CHEBI:58121"/>
        <dbReference type="ChEBI" id="CHEBI:58830"/>
        <dbReference type="EC" id="4.1.99.12"/>
    </reaction>
</comment>
<accession>A0A0F3NML0</accession>
<dbReference type="STRING" id="1359163.NLO413_0684"/>
<dbReference type="GO" id="GO:0008686">
    <property type="term" value="F:3,4-dihydroxy-2-butanone-4-phosphate synthase activity"/>
    <property type="evidence" value="ECO:0007669"/>
    <property type="project" value="UniProtKB-EC"/>
</dbReference>
<evidence type="ECO:0000256" key="5">
    <source>
        <dbReference type="ARBA" id="ARBA00022619"/>
    </source>
</evidence>
<evidence type="ECO:0000256" key="3">
    <source>
        <dbReference type="ARBA" id="ARBA00012153"/>
    </source>
</evidence>
<keyword evidence="9" id="KW-1185">Reference proteome</keyword>
<comment type="cofactor">
    <cofactor evidence="7">
        <name>Mg(2+)</name>
        <dbReference type="ChEBI" id="CHEBI:18420"/>
    </cofactor>
    <cofactor evidence="7">
        <name>Mn(2+)</name>
        <dbReference type="ChEBI" id="CHEBI:29035"/>
    </cofactor>
    <text evidence="7">Binds 2 divalent metal cations per subunit. Magnesium or manganese.</text>
</comment>
<gene>
    <name evidence="8" type="primary">ribB</name>
    <name evidence="8" type="ORF">NLO413_0684</name>
</gene>
<protein>
    <recommendedName>
        <fullName evidence="4 7">3,4-dihydroxy-2-butanone 4-phosphate synthase</fullName>
        <shortName evidence="7">DHBP synthase</shortName>
        <ecNumber evidence="3 7">4.1.99.12</ecNumber>
    </recommendedName>
</protein>
<evidence type="ECO:0000313" key="8">
    <source>
        <dbReference type="EMBL" id="KJV69298.1"/>
    </source>
</evidence>
<keyword evidence="5 7" id="KW-0686">Riboflavin biosynthesis</keyword>
<dbReference type="SUPFAM" id="SSF55821">
    <property type="entry name" value="YrdC/RibB"/>
    <property type="match status" value="1"/>
</dbReference>
<dbReference type="EC" id="4.1.99.12" evidence="3 7"/>